<dbReference type="STRING" id="235279.HH_0866"/>
<dbReference type="EMBL" id="AE017125">
    <property type="protein sequence ID" value="AAP77463.1"/>
    <property type="molecule type" value="Genomic_DNA"/>
</dbReference>
<evidence type="ECO:0000259" key="2">
    <source>
        <dbReference type="Pfam" id="PF12870"/>
    </source>
</evidence>
<feature type="signal peptide" evidence="1">
    <location>
        <begin position="1"/>
        <end position="21"/>
    </location>
</feature>
<dbReference type="HOGENOM" id="CLU_151228_0_0_7"/>
<feature type="domain" description="DUF4878" evidence="2">
    <location>
        <begin position="20"/>
        <end position="130"/>
    </location>
</feature>
<evidence type="ECO:0000313" key="3">
    <source>
        <dbReference type="EMBL" id="AAP77463.1"/>
    </source>
</evidence>
<dbReference type="Gene3D" id="3.10.450.50">
    <property type="match status" value="1"/>
</dbReference>
<accession>Q7VHU7</accession>
<evidence type="ECO:0000313" key="4">
    <source>
        <dbReference type="Proteomes" id="UP000002495"/>
    </source>
</evidence>
<dbReference type="eggNOG" id="ENOG5033D5Y">
    <property type="taxonomic scope" value="Bacteria"/>
</dbReference>
<sequence>MKMLKLVFTLGLGTIALLFVACGANSPKDVAIAFTKDAYKGNGDRLIKYIHLPQMETDATKEIVKGKFKTAAAKAESKAEAFGGLDEVKAIPECIEEQRAIIKVFVRFKNGSVDTDTIELIKVDNEWKVIL</sequence>
<dbReference type="KEGG" id="hhe:HH_0866"/>
<name>Q7VHU7_HELHP</name>
<keyword evidence="4" id="KW-1185">Reference proteome</keyword>
<protein>
    <recommendedName>
        <fullName evidence="2">DUF4878 domain-containing protein</fullName>
    </recommendedName>
</protein>
<dbReference type="AlphaFoldDB" id="Q7VHU7"/>
<dbReference type="PROSITE" id="PS51257">
    <property type="entry name" value="PROKAR_LIPOPROTEIN"/>
    <property type="match status" value="1"/>
</dbReference>
<reference evidence="3 4" key="1">
    <citation type="journal article" date="2003" name="Proc. Natl. Acad. Sci. U.S.A.">
        <title>The complete genome sequence of the carcinogenic bacterium Helicobacter hepaticus.</title>
        <authorList>
            <person name="Suerbaum S."/>
            <person name="Josenhans C."/>
            <person name="Sterzenbach T."/>
            <person name="Drescher B."/>
            <person name="Brandt P."/>
            <person name="Bell M."/>
            <person name="Droege M."/>
            <person name="Fartmann B."/>
            <person name="Fischer H.-P."/>
            <person name="Ge Z."/>
            <person name="Hoerster A."/>
            <person name="Holland R."/>
            <person name="Klein K."/>
            <person name="Koenig J."/>
            <person name="Macko L."/>
            <person name="Mendz G.L."/>
            <person name="Nyakatura G."/>
            <person name="Schauer D.B."/>
            <person name="Shen Z."/>
            <person name="Weber J."/>
            <person name="Frosch M."/>
            <person name="Fox J.G."/>
        </authorList>
    </citation>
    <scope>NUCLEOTIDE SEQUENCE [LARGE SCALE GENOMIC DNA]</scope>
    <source>
        <strain evidence="4">ATCC 51449 / 3B1</strain>
    </source>
</reference>
<evidence type="ECO:0000256" key="1">
    <source>
        <dbReference type="SAM" id="SignalP"/>
    </source>
</evidence>
<dbReference type="Proteomes" id="UP000002495">
    <property type="component" value="Chromosome"/>
</dbReference>
<proteinExistence type="predicted"/>
<keyword evidence="1" id="KW-0732">Signal</keyword>
<dbReference type="Pfam" id="PF12870">
    <property type="entry name" value="DUF4878"/>
    <property type="match status" value="1"/>
</dbReference>
<feature type="chain" id="PRO_5004295869" description="DUF4878 domain-containing protein" evidence="1">
    <location>
        <begin position="22"/>
        <end position="131"/>
    </location>
</feature>
<dbReference type="InterPro" id="IPR024267">
    <property type="entry name" value="DUF4878"/>
</dbReference>
<gene>
    <name evidence="3" type="ordered locus">HH_0866</name>
</gene>
<organism evidence="3 4">
    <name type="scientific">Helicobacter hepaticus (strain ATCC 51449 / 3B1)</name>
    <dbReference type="NCBI Taxonomy" id="235279"/>
    <lineage>
        <taxon>Bacteria</taxon>
        <taxon>Pseudomonadati</taxon>
        <taxon>Campylobacterota</taxon>
        <taxon>Epsilonproteobacteria</taxon>
        <taxon>Campylobacterales</taxon>
        <taxon>Helicobacteraceae</taxon>
        <taxon>Helicobacter</taxon>
    </lineage>
</organism>